<organism evidence="2 3">
    <name type="scientific">Phreatobacter stygius</name>
    <dbReference type="NCBI Taxonomy" id="1940610"/>
    <lineage>
        <taxon>Bacteria</taxon>
        <taxon>Pseudomonadati</taxon>
        <taxon>Pseudomonadota</taxon>
        <taxon>Alphaproteobacteria</taxon>
        <taxon>Hyphomicrobiales</taxon>
        <taxon>Phreatobacteraceae</taxon>
        <taxon>Phreatobacter</taxon>
    </lineage>
</organism>
<sequence length="157" mass="16134">MNLSASPVSLTPTIVRFAMAFIVCVAVVYAVTAALNFKVPSSMGIITLVVALAPALDVFARATGRVMTAGEKLRFSASAAGIALIVNVTALLIQAYMTFGFLSFGNLAVMLGLGRARLDLSIAALGLAGAFGLAFAITYVSAGFMGRGALKRLAKAK</sequence>
<keyword evidence="1" id="KW-0472">Membrane</keyword>
<proteinExistence type="predicted"/>
<name>A0A4D7AYN8_9HYPH</name>
<protein>
    <submittedName>
        <fullName evidence="2">Uncharacterized protein</fullName>
    </submittedName>
</protein>
<feature type="transmembrane region" description="Helical" evidence="1">
    <location>
        <begin position="81"/>
        <end position="102"/>
    </location>
</feature>
<dbReference type="OrthoDB" id="9868156at2"/>
<reference evidence="2 3" key="1">
    <citation type="submission" date="2019-04" db="EMBL/GenBank/DDBJ databases">
        <title>Phreatobacter aquaticus sp. nov.</title>
        <authorList>
            <person name="Choi A."/>
        </authorList>
    </citation>
    <scope>NUCLEOTIDE SEQUENCE [LARGE SCALE GENOMIC DNA]</scope>
    <source>
        <strain evidence="2 3">KCTC 52518</strain>
    </source>
</reference>
<dbReference type="InterPro" id="IPR047730">
    <property type="entry name" value="ABZJ_00895-like"/>
</dbReference>
<dbReference type="Proteomes" id="UP000298781">
    <property type="component" value="Chromosome"/>
</dbReference>
<dbReference type="RefSeq" id="WP_136960848.1">
    <property type="nucleotide sequence ID" value="NZ_CP039690.1"/>
</dbReference>
<dbReference type="EMBL" id="CP039690">
    <property type="protein sequence ID" value="QCI65401.1"/>
    <property type="molecule type" value="Genomic_DNA"/>
</dbReference>
<accession>A0A4D7AYN8</accession>
<evidence type="ECO:0000313" key="2">
    <source>
        <dbReference type="EMBL" id="QCI65401.1"/>
    </source>
</evidence>
<keyword evidence="1" id="KW-1133">Transmembrane helix</keyword>
<feature type="transmembrane region" description="Helical" evidence="1">
    <location>
        <begin position="41"/>
        <end position="60"/>
    </location>
</feature>
<feature type="transmembrane region" description="Helical" evidence="1">
    <location>
        <begin position="14"/>
        <end position="35"/>
    </location>
</feature>
<gene>
    <name evidence="2" type="ORF">E8M01_14995</name>
</gene>
<keyword evidence="3" id="KW-1185">Reference proteome</keyword>
<dbReference type="KEGG" id="pstg:E8M01_14995"/>
<dbReference type="AlphaFoldDB" id="A0A4D7AYN8"/>
<evidence type="ECO:0000313" key="3">
    <source>
        <dbReference type="Proteomes" id="UP000298781"/>
    </source>
</evidence>
<keyword evidence="1" id="KW-0812">Transmembrane</keyword>
<feature type="transmembrane region" description="Helical" evidence="1">
    <location>
        <begin position="122"/>
        <end position="145"/>
    </location>
</feature>
<dbReference type="NCBIfam" id="NF038216">
    <property type="entry name" value="ABZJ_00895_fam"/>
    <property type="match status" value="1"/>
</dbReference>
<evidence type="ECO:0000256" key="1">
    <source>
        <dbReference type="SAM" id="Phobius"/>
    </source>
</evidence>